<evidence type="ECO:0000259" key="1">
    <source>
        <dbReference type="PROSITE" id="PS51352"/>
    </source>
</evidence>
<protein>
    <recommendedName>
        <fullName evidence="1">Thioredoxin domain-containing protein</fullName>
    </recommendedName>
</protein>
<proteinExistence type="predicted"/>
<gene>
    <name evidence="2" type="ORF">CRU91_08760</name>
</gene>
<organism evidence="2 3">
    <name type="scientific">Aliarcobacter vitoriensis</name>
    <dbReference type="NCBI Taxonomy" id="2011099"/>
    <lineage>
        <taxon>Bacteria</taxon>
        <taxon>Pseudomonadati</taxon>
        <taxon>Campylobacterota</taxon>
        <taxon>Epsilonproteobacteria</taxon>
        <taxon>Campylobacterales</taxon>
        <taxon>Arcobacteraceae</taxon>
        <taxon>Aliarcobacter</taxon>
    </lineage>
</organism>
<dbReference type="InterPro" id="IPR036249">
    <property type="entry name" value="Thioredoxin-like_sf"/>
</dbReference>
<comment type="caution">
    <text evidence="2">The sequence shown here is derived from an EMBL/GenBank/DDBJ whole genome shotgun (WGS) entry which is preliminary data.</text>
</comment>
<dbReference type="Gene3D" id="3.40.30.10">
    <property type="entry name" value="Glutaredoxin"/>
    <property type="match status" value="2"/>
</dbReference>
<dbReference type="Proteomes" id="UP000252669">
    <property type="component" value="Unassembled WGS sequence"/>
</dbReference>
<dbReference type="Pfam" id="PF13098">
    <property type="entry name" value="Thioredoxin_2"/>
    <property type="match status" value="1"/>
</dbReference>
<reference evidence="2 3" key="1">
    <citation type="submission" date="2017-10" db="EMBL/GenBank/DDBJ databases">
        <title>Genomics of the genus Arcobacter.</title>
        <authorList>
            <person name="Perez-Cataluna A."/>
            <person name="Figueras M.J."/>
        </authorList>
    </citation>
    <scope>NUCLEOTIDE SEQUENCE [LARGE SCALE GENOMIC DNA]</scope>
    <source>
        <strain evidence="2 3">CECT 9230</strain>
    </source>
</reference>
<keyword evidence="3" id="KW-1185">Reference proteome</keyword>
<dbReference type="EMBL" id="PDKB01000014">
    <property type="protein sequence ID" value="RBQ28590.1"/>
    <property type="molecule type" value="Genomic_DNA"/>
</dbReference>
<evidence type="ECO:0000313" key="3">
    <source>
        <dbReference type="Proteomes" id="UP000252669"/>
    </source>
</evidence>
<evidence type="ECO:0000313" key="2">
    <source>
        <dbReference type="EMBL" id="RBQ28590.1"/>
    </source>
</evidence>
<feature type="domain" description="Thioredoxin" evidence="1">
    <location>
        <begin position="11"/>
        <end position="165"/>
    </location>
</feature>
<dbReference type="InterPro" id="IPR013766">
    <property type="entry name" value="Thioredoxin_domain"/>
</dbReference>
<accession>A0A366MSK0</accession>
<name>A0A366MSK0_9BACT</name>
<dbReference type="SUPFAM" id="SSF52833">
    <property type="entry name" value="Thioredoxin-like"/>
    <property type="match status" value="1"/>
</dbReference>
<dbReference type="OrthoDB" id="9811036at2"/>
<dbReference type="PROSITE" id="PS51352">
    <property type="entry name" value="THIOREDOXIN_2"/>
    <property type="match status" value="1"/>
</dbReference>
<dbReference type="RefSeq" id="WP_113894845.1">
    <property type="nucleotide sequence ID" value="NZ_JANJGA010000014.1"/>
</dbReference>
<dbReference type="InterPro" id="IPR012336">
    <property type="entry name" value="Thioredoxin-like_fold"/>
</dbReference>
<sequence>MKNRLKRIIIFLLTTLFFTTNLSAKEGKVLGASNHEVPKWFKDSFLEISDDIEEATENDKHFMIFLDFEGCPYCAKMLKENFVDDNKTSKFIKENFDVIELNVKGSKEVTWIDGDILTEKELTEKLKIQYSPTVLIFGENKNIVAKVNGYRNPADFQNIVEYVQAKIYHKMDLATYLSKVDKKEIYSFKENKMFKSLDDLSNLKTPVAVIIEDKSCVQCEHFHDKVLTNKDVKEEFSKYTVVRLSSKEIILPTGEKISPKNFVEKINLDYRPAVLLYDDGKLISTIDALLFSFHFKEVLRYVSGKHYVQYPNSYLDYLRVRQDELLKQGVDINVAE</sequence>
<dbReference type="AlphaFoldDB" id="A0A366MSK0"/>